<dbReference type="FunFam" id="1.10.10.10:FF:000001">
    <property type="entry name" value="LysR family transcriptional regulator"/>
    <property type="match status" value="1"/>
</dbReference>
<dbReference type="Gene3D" id="1.10.10.10">
    <property type="entry name" value="Winged helix-like DNA-binding domain superfamily/Winged helix DNA-binding domain"/>
    <property type="match status" value="1"/>
</dbReference>
<dbReference type="InterPro" id="IPR037412">
    <property type="entry name" value="IlvR_PBP2"/>
</dbReference>
<feature type="domain" description="HTH lysR-type" evidence="5">
    <location>
        <begin position="1"/>
        <end position="58"/>
    </location>
</feature>
<dbReference type="SUPFAM" id="SSF53850">
    <property type="entry name" value="Periplasmic binding protein-like II"/>
    <property type="match status" value="1"/>
</dbReference>
<dbReference type="Pfam" id="PF03466">
    <property type="entry name" value="LysR_substrate"/>
    <property type="match status" value="1"/>
</dbReference>
<dbReference type="Proteomes" id="UP000664914">
    <property type="component" value="Chromosome"/>
</dbReference>
<reference evidence="6" key="1">
    <citation type="submission" date="2020-07" db="EMBL/GenBank/DDBJ databases">
        <authorList>
            <person name="Camacho E."/>
        </authorList>
    </citation>
    <scope>NUCLEOTIDE SEQUENCE</scope>
    <source>
        <strain evidence="6">MPO218</strain>
    </source>
</reference>
<dbReference type="AlphaFoldDB" id="A0A975HFG1"/>
<sequence length="316" mass="34391">MDLRQLRHFLAVADTLHFGRAAERLGMTQPPLSQSILALERRLGADLFVRSKRSVALTAFGRQWLDHVRPAVAAVAALPAVAERLRSGASGRLSLAFVSTADYNVLPTLVARYSSAFPDVELELVEATSDVQVEDLLSGRINAGILISTRSALPPALAYRPLLNEPLVAAVPESWIDEGRLATGDGTLRDDRWMAQPLIIFPARVAPDFHDLVMRFYRSRGHQPFIRQEAIQMQTIISLVSAGLGMALVPASLRHLARTGVRYLPLAGAPELETGLAWRERDDSPTLAAFLGIAFEALPHHSPAPRTPPHAASTSS</sequence>
<dbReference type="PRINTS" id="PR00039">
    <property type="entry name" value="HTHLYSR"/>
</dbReference>
<evidence type="ECO:0000259" key="5">
    <source>
        <dbReference type="PROSITE" id="PS50931"/>
    </source>
</evidence>
<evidence type="ECO:0000313" key="6">
    <source>
        <dbReference type="EMBL" id="QTH23521.1"/>
    </source>
</evidence>
<gene>
    <name evidence="6" type="ORF">HRJ34_08490</name>
</gene>
<dbReference type="SUPFAM" id="SSF46785">
    <property type="entry name" value="Winged helix' DNA-binding domain"/>
    <property type="match status" value="1"/>
</dbReference>
<dbReference type="PANTHER" id="PTHR30346">
    <property type="entry name" value="TRANSCRIPTIONAL DUAL REGULATOR HCAR-RELATED"/>
    <property type="match status" value="1"/>
</dbReference>
<evidence type="ECO:0000256" key="2">
    <source>
        <dbReference type="ARBA" id="ARBA00023015"/>
    </source>
</evidence>
<keyword evidence="2" id="KW-0805">Transcription regulation</keyword>
<dbReference type="Pfam" id="PF00126">
    <property type="entry name" value="HTH_1"/>
    <property type="match status" value="1"/>
</dbReference>
<evidence type="ECO:0000256" key="4">
    <source>
        <dbReference type="ARBA" id="ARBA00023163"/>
    </source>
</evidence>
<dbReference type="CDD" id="cd08453">
    <property type="entry name" value="PBP2_IlvR"/>
    <property type="match status" value="1"/>
</dbReference>
<dbReference type="PANTHER" id="PTHR30346:SF28">
    <property type="entry name" value="HTH-TYPE TRANSCRIPTIONAL REGULATOR CYNR"/>
    <property type="match status" value="1"/>
</dbReference>
<evidence type="ECO:0000256" key="3">
    <source>
        <dbReference type="ARBA" id="ARBA00023125"/>
    </source>
</evidence>
<dbReference type="PROSITE" id="PS50931">
    <property type="entry name" value="HTH_LYSR"/>
    <property type="match status" value="1"/>
</dbReference>
<dbReference type="EMBL" id="CP059319">
    <property type="protein sequence ID" value="QTH23521.1"/>
    <property type="molecule type" value="Genomic_DNA"/>
</dbReference>
<proteinExistence type="inferred from homology"/>
<dbReference type="GO" id="GO:0003677">
    <property type="term" value="F:DNA binding"/>
    <property type="evidence" value="ECO:0007669"/>
    <property type="project" value="UniProtKB-KW"/>
</dbReference>
<dbReference type="GO" id="GO:0003700">
    <property type="term" value="F:DNA-binding transcription factor activity"/>
    <property type="evidence" value="ECO:0007669"/>
    <property type="project" value="InterPro"/>
</dbReference>
<accession>A0A975HFG1</accession>
<protein>
    <submittedName>
        <fullName evidence="6">LysR family transcriptional regulator</fullName>
    </submittedName>
</protein>
<organism evidence="6 7">
    <name type="scientific">Rhizorhabdus wittichii</name>
    <dbReference type="NCBI Taxonomy" id="160791"/>
    <lineage>
        <taxon>Bacteria</taxon>
        <taxon>Pseudomonadati</taxon>
        <taxon>Pseudomonadota</taxon>
        <taxon>Alphaproteobacteria</taxon>
        <taxon>Sphingomonadales</taxon>
        <taxon>Sphingomonadaceae</taxon>
        <taxon>Rhizorhabdus</taxon>
    </lineage>
</organism>
<keyword evidence="3" id="KW-0238">DNA-binding</keyword>
<dbReference type="GO" id="GO:0032993">
    <property type="term" value="C:protein-DNA complex"/>
    <property type="evidence" value="ECO:0007669"/>
    <property type="project" value="TreeGrafter"/>
</dbReference>
<name>A0A975HFG1_9SPHN</name>
<reference evidence="6" key="2">
    <citation type="submission" date="2021-04" db="EMBL/GenBank/DDBJ databases">
        <title>Isolation and genomic analysis of the ibuprofen-degrading bacterium Sphingomonas strain MPO218.</title>
        <authorList>
            <person name="Aulestia M."/>
            <person name="Flores A."/>
            <person name="Mangas E.L."/>
            <person name="Perez-Pulido A.J."/>
            <person name="Santero E."/>
            <person name="Camacho E.M."/>
        </authorList>
    </citation>
    <scope>NUCLEOTIDE SEQUENCE</scope>
    <source>
        <strain evidence="6">MPO218</strain>
    </source>
</reference>
<evidence type="ECO:0000313" key="7">
    <source>
        <dbReference type="Proteomes" id="UP000664914"/>
    </source>
</evidence>
<dbReference type="RefSeq" id="WP_208633849.1">
    <property type="nucleotide sequence ID" value="NZ_CP059319.1"/>
</dbReference>
<dbReference type="Gene3D" id="3.40.190.10">
    <property type="entry name" value="Periplasmic binding protein-like II"/>
    <property type="match status" value="2"/>
</dbReference>
<dbReference type="InterPro" id="IPR036390">
    <property type="entry name" value="WH_DNA-bd_sf"/>
</dbReference>
<comment type="similarity">
    <text evidence="1">Belongs to the LysR transcriptional regulatory family.</text>
</comment>
<dbReference type="InterPro" id="IPR000847">
    <property type="entry name" value="LysR_HTH_N"/>
</dbReference>
<evidence type="ECO:0000256" key="1">
    <source>
        <dbReference type="ARBA" id="ARBA00009437"/>
    </source>
</evidence>
<dbReference type="InterPro" id="IPR005119">
    <property type="entry name" value="LysR_subst-bd"/>
</dbReference>
<dbReference type="InterPro" id="IPR036388">
    <property type="entry name" value="WH-like_DNA-bd_sf"/>
</dbReference>
<keyword evidence="4" id="KW-0804">Transcription</keyword>